<protein>
    <submittedName>
        <fullName evidence="1">Uncharacterized protein</fullName>
    </submittedName>
</protein>
<proteinExistence type="predicted"/>
<accession>J9ZBR4</accession>
<dbReference type="STRING" id="1048260.LFML04_1408"/>
<dbReference type="HOGENOM" id="CLU_2917007_0_0_0"/>
<evidence type="ECO:0000313" key="1">
    <source>
        <dbReference type="EMBL" id="AFS53626.1"/>
    </source>
</evidence>
<dbReference type="PATRIC" id="fig|1048260.3.peg.1523"/>
<dbReference type="EMBL" id="CP002919">
    <property type="protein sequence ID" value="AFS53626.1"/>
    <property type="molecule type" value="Genomic_DNA"/>
</dbReference>
<evidence type="ECO:0000313" key="2">
    <source>
        <dbReference type="Proteomes" id="UP000006177"/>
    </source>
</evidence>
<sequence>MLRCLRFFRLGHGIGSLSFWLLNYLLYNLVRKSPFVKRISLKWEPGVVRAIFCREQSELTF</sequence>
<organism evidence="1 2">
    <name type="scientific">Leptospirillum ferriphilum (strain ML-04)</name>
    <dbReference type="NCBI Taxonomy" id="1048260"/>
    <lineage>
        <taxon>Bacteria</taxon>
        <taxon>Pseudomonadati</taxon>
        <taxon>Nitrospirota</taxon>
        <taxon>Nitrospiria</taxon>
        <taxon>Nitrospirales</taxon>
        <taxon>Nitrospiraceae</taxon>
        <taxon>Leptospirillum</taxon>
    </lineage>
</organism>
<dbReference type="AlphaFoldDB" id="J9ZBR4"/>
<dbReference type="KEGG" id="lfi:LFML04_1408"/>
<dbReference type="Proteomes" id="UP000006177">
    <property type="component" value="Chromosome"/>
</dbReference>
<gene>
    <name evidence="1" type="ordered locus">LFML04_1408</name>
</gene>
<name>J9ZBR4_LEPFM</name>
<reference evidence="1 2" key="1">
    <citation type="journal article" date="2011" name="J. Microbiol.">
        <title>Complete genome of Leptospirillum ferriphilum ML-04 provides insight into its physiology and environmental adaptation.</title>
        <authorList>
            <person name="Mi S."/>
            <person name="Song J."/>
            <person name="Lin J."/>
            <person name="Che Y."/>
            <person name="Zheng H."/>
            <person name="Lin J."/>
        </authorList>
    </citation>
    <scope>NUCLEOTIDE SEQUENCE [LARGE SCALE GENOMIC DNA]</scope>
    <source>
        <strain evidence="1 2">ML-04</strain>
    </source>
</reference>